<evidence type="ECO:0000313" key="2">
    <source>
        <dbReference type="EMBL" id="GIG41137.1"/>
    </source>
</evidence>
<gene>
    <name evidence="2" type="ORF">Cph01nite_28990</name>
</gene>
<evidence type="ECO:0008006" key="4">
    <source>
        <dbReference type="Google" id="ProtNLM"/>
    </source>
</evidence>
<feature type="region of interest" description="Disordered" evidence="1">
    <location>
        <begin position="365"/>
        <end position="385"/>
    </location>
</feature>
<dbReference type="RefSeq" id="WP_203675431.1">
    <property type="nucleotide sequence ID" value="NZ_BONP01000020.1"/>
</dbReference>
<reference evidence="2 3" key="1">
    <citation type="submission" date="2021-01" db="EMBL/GenBank/DDBJ databases">
        <title>Whole genome shotgun sequence of Cellulomonas phragmiteti NBRC 110785.</title>
        <authorList>
            <person name="Komaki H."/>
            <person name="Tamura T."/>
        </authorList>
    </citation>
    <scope>NUCLEOTIDE SEQUENCE [LARGE SCALE GENOMIC DNA]</scope>
    <source>
        <strain evidence="2 3">NBRC 110785</strain>
    </source>
</reference>
<accession>A0ABQ4DQ78</accession>
<evidence type="ECO:0000313" key="3">
    <source>
        <dbReference type="Proteomes" id="UP000614741"/>
    </source>
</evidence>
<evidence type="ECO:0000256" key="1">
    <source>
        <dbReference type="SAM" id="MobiDB-lite"/>
    </source>
</evidence>
<name>A0ABQ4DQ78_9CELL</name>
<proteinExistence type="predicted"/>
<dbReference type="EMBL" id="BONP01000020">
    <property type="protein sequence ID" value="GIG41137.1"/>
    <property type="molecule type" value="Genomic_DNA"/>
</dbReference>
<organism evidence="2 3">
    <name type="scientific">Cellulomonas phragmiteti</name>
    <dbReference type="NCBI Taxonomy" id="478780"/>
    <lineage>
        <taxon>Bacteria</taxon>
        <taxon>Bacillati</taxon>
        <taxon>Actinomycetota</taxon>
        <taxon>Actinomycetes</taxon>
        <taxon>Micrococcales</taxon>
        <taxon>Cellulomonadaceae</taxon>
        <taxon>Cellulomonas</taxon>
    </lineage>
</organism>
<dbReference type="InterPro" id="IPR011044">
    <property type="entry name" value="Quino_amine_DH_bsu"/>
</dbReference>
<dbReference type="SUPFAM" id="SSF50969">
    <property type="entry name" value="YVTN repeat-like/Quinoprotein amine dehydrogenase"/>
    <property type="match status" value="1"/>
</dbReference>
<protein>
    <recommendedName>
        <fullName evidence="4">PKD domain-containing protein</fullName>
    </recommendedName>
</protein>
<comment type="caution">
    <text evidence="2">The sequence shown here is derived from an EMBL/GenBank/DDBJ whole genome shotgun (WGS) entry which is preliminary data.</text>
</comment>
<sequence>MRADRGAGHAVGTTLGALLAAVPLVLAGLWGAGHATHVVDLADGAAWLVSPERGLVSLVDAPTAQVAVTLRLPVADAATRVVQGRDGAYVVRGGTLARIDAATWTVGGAVVFGDEDATLAVVPGAGREAGLWVLDGRTVRLVDARTLQVRATADLRLGDDVRAVVDDRGDLWAADDERVVRVRHEHGGLQPVPQRGPGGELVLVQGRAVLVDVAAGTVRPLDGRAGVSCAQTRSRSPGAAVAGSSTSPEVFAAFGGALRVAGTDGAACGTVARVGDRDTTLGALAEVAGYVVATDPRTGGTTVVDRRTGALQTFALTFPGHRVELVVRGSTVFWNDLDGHASGLLELTGGAWRSTPVQKYDPATGAGAQVARTDTARPGPADADPETASFRIVSLTPDRALYAPGAPAVVTPEITGEPVPGEVWWWRFENLVTGAFEDFRTPGVPIAFDALPDVGEYATTLVVVRDGSVATATTTVRVVTWCALTVSTTLVDLAVDPTVQVSVDPACPVNQEITVATAPWLDADTSAATVAGASGAVTLRAVAEPPTTGPVAGALTLEVTGQPASQVRVDVVGAAP</sequence>
<dbReference type="Proteomes" id="UP000614741">
    <property type="component" value="Unassembled WGS sequence"/>
</dbReference>
<keyword evidence="3" id="KW-1185">Reference proteome</keyword>